<keyword evidence="3" id="KW-1185">Reference proteome</keyword>
<sequence>MGTGLRSQSLRGPRPSYGKLQEPWGRPTEGRLRRALSLRQGREKSRSSDGGPEWLDTPGQERLPGSLGDTEQLIQAEQEGSQRWLRQYQQVWLRAGGWRGTTGKGQDPKQRDPGEQRLRGRNGWGYRPRRQRAVGAAAAERGIPEGSEGIWDLSRGHWGVREGFGADG</sequence>
<accession>A0A6B0RRA1</accession>
<feature type="region of interest" description="Disordered" evidence="1">
    <location>
        <begin position="1"/>
        <end position="80"/>
    </location>
</feature>
<dbReference type="EMBL" id="VBQZ03000064">
    <property type="protein sequence ID" value="MXQ90574.1"/>
    <property type="molecule type" value="Genomic_DNA"/>
</dbReference>
<comment type="caution">
    <text evidence="2">The sequence shown here is derived from an EMBL/GenBank/DDBJ whole genome shotgun (WGS) entry which is preliminary data.</text>
</comment>
<dbReference type="Pfam" id="PF15464">
    <property type="entry name" value="DUF4633"/>
    <property type="match status" value="1"/>
</dbReference>
<feature type="compositionally biased region" description="Basic and acidic residues" evidence="1">
    <location>
        <begin position="106"/>
        <end position="118"/>
    </location>
</feature>
<feature type="compositionally biased region" description="Polar residues" evidence="1">
    <location>
        <begin position="1"/>
        <end position="10"/>
    </location>
</feature>
<evidence type="ECO:0000313" key="3">
    <source>
        <dbReference type="Proteomes" id="UP000322234"/>
    </source>
</evidence>
<dbReference type="Proteomes" id="UP000322234">
    <property type="component" value="Unassembled WGS sequence"/>
</dbReference>
<organism evidence="2 3">
    <name type="scientific">Bos mutus</name>
    <name type="common">wild yak</name>
    <dbReference type="NCBI Taxonomy" id="72004"/>
    <lineage>
        <taxon>Eukaryota</taxon>
        <taxon>Metazoa</taxon>
        <taxon>Chordata</taxon>
        <taxon>Craniata</taxon>
        <taxon>Vertebrata</taxon>
        <taxon>Euteleostomi</taxon>
        <taxon>Mammalia</taxon>
        <taxon>Eutheria</taxon>
        <taxon>Laurasiatheria</taxon>
        <taxon>Artiodactyla</taxon>
        <taxon>Ruminantia</taxon>
        <taxon>Pecora</taxon>
        <taxon>Bovidae</taxon>
        <taxon>Bovinae</taxon>
        <taxon>Bos</taxon>
    </lineage>
</organism>
<dbReference type="AlphaFoldDB" id="A0A6B0RRA1"/>
<dbReference type="PANTHER" id="PTHR31831:SF1">
    <property type="entry name" value="RIKEN CDNA 2010003K11 GENE"/>
    <property type="match status" value="1"/>
</dbReference>
<dbReference type="PANTHER" id="PTHR31831">
    <property type="entry name" value="HYPOTHETICAL PROTEIN LOC689065"/>
    <property type="match status" value="1"/>
</dbReference>
<evidence type="ECO:0000313" key="2">
    <source>
        <dbReference type="EMBL" id="MXQ90574.1"/>
    </source>
</evidence>
<proteinExistence type="predicted"/>
<reference evidence="2" key="1">
    <citation type="submission" date="2019-10" db="EMBL/GenBank/DDBJ databases">
        <title>The sequence and de novo assembly of the wild yak genome.</title>
        <authorList>
            <person name="Liu Y."/>
        </authorList>
    </citation>
    <scope>NUCLEOTIDE SEQUENCE [LARGE SCALE GENOMIC DNA]</scope>
    <source>
        <strain evidence="2">WY2019</strain>
    </source>
</reference>
<evidence type="ECO:0000256" key="1">
    <source>
        <dbReference type="SAM" id="MobiDB-lite"/>
    </source>
</evidence>
<gene>
    <name evidence="2" type="ORF">E5288_WYG016302</name>
</gene>
<name>A0A6B0RRA1_9CETA</name>
<protein>
    <submittedName>
        <fullName evidence="2">Uncharacterized protein</fullName>
    </submittedName>
</protein>
<feature type="region of interest" description="Disordered" evidence="1">
    <location>
        <begin position="96"/>
        <end position="141"/>
    </location>
</feature>
<dbReference type="InterPro" id="IPR027990">
    <property type="entry name" value="DUF4633"/>
</dbReference>